<accession>A0A8H5XXR8</accession>
<evidence type="ECO:0000256" key="1">
    <source>
        <dbReference type="SAM" id="MobiDB-lite"/>
    </source>
</evidence>
<protein>
    <submittedName>
        <fullName evidence="2">Uncharacterized protein</fullName>
    </submittedName>
</protein>
<feature type="region of interest" description="Disordered" evidence="1">
    <location>
        <begin position="653"/>
        <end position="686"/>
    </location>
</feature>
<keyword evidence="3" id="KW-1185">Reference proteome</keyword>
<dbReference type="AlphaFoldDB" id="A0A8H5XXR8"/>
<comment type="caution">
    <text evidence="2">The sequence shown here is derived from an EMBL/GenBank/DDBJ whole genome shotgun (WGS) entry which is preliminary data.</text>
</comment>
<reference evidence="2 3" key="1">
    <citation type="submission" date="2020-05" db="EMBL/GenBank/DDBJ databases">
        <title>Identification and distribution of gene clusters putatively required for synthesis of sphingolipid metabolism inhibitors in phylogenetically diverse species of the filamentous fungus Fusarium.</title>
        <authorList>
            <person name="Kim H.-S."/>
            <person name="Busman M."/>
            <person name="Brown D.W."/>
            <person name="Divon H."/>
            <person name="Uhlig S."/>
            <person name="Proctor R.H."/>
        </authorList>
    </citation>
    <scope>NUCLEOTIDE SEQUENCE [LARGE SCALE GENOMIC DNA]</scope>
    <source>
        <strain evidence="2 3">NRRL 26131</strain>
    </source>
</reference>
<feature type="compositionally biased region" description="Polar residues" evidence="1">
    <location>
        <begin position="190"/>
        <end position="215"/>
    </location>
</feature>
<evidence type="ECO:0000313" key="2">
    <source>
        <dbReference type="EMBL" id="KAF5701943.1"/>
    </source>
</evidence>
<proteinExistence type="predicted"/>
<sequence>MASYRPAGDVEYALPYSFPDEEERCEDPDQLRDQIARVRNSFDQAKAVMSRQAIAEIFEYLKQGEWIHDSKLASGHPAYARFMGKGKYEKSLYYPQFFAIQAIFIPDPKGRGILESVVNLYAEVSKHWGMQATPGVPFFPRLDDSEQELRLLLGNHRMLSWKARRSTVPIHPSPAAPVAADASPGPGRQTAASPTTQGSITAATPGPSTSSYSRVSLTNTPSVMSRHVAGINMKFLEYEQRVGDLERMLQEKEQQLKDKDFQMNNLGYKQRYEQAVEQLLETRRELRDTQQQCRESQILLSKYEEKEKQAHHHLSQSQSFSNQAHEAAHKIQSLLTLGQQQKSKVLNLLIEPIEEFNATAESPSHTAQNGQRANKRARVVTERVWDQENIAFGGRKGNRTREPKQPSPSSSARASFFVFSTEPERRQTSGVSIAALSLLVFALSLASYTPLLSFEASDTTSVSCSRDDYRAAINMVNNDSRRAASDEYSLTRDYFSYEISKGDLDWRSSQVDSVLSSFEEAKKVMSAQAIHEIHKYLKAGRWINDAPSASRHPAYKHIKGQSSGPKRGVRLLYYPYFFVLHAIFPPSESLRIVCEEFGRHWDLQVDVHEPFYPRLQDTEREMELIMGKNPRPRGQVGRSSRSQFSTALFTLTHDGNSETEDQKDSIQVATDTAHTSQPVPASAPDTLRNYDEQLASIRSDFEQRLAEFQAQMQQDAIKP</sequence>
<feature type="compositionally biased region" description="Low complexity" evidence="1">
    <location>
        <begin position="176"/>
        <end position="187"/>
    </location>
</feature>
<feature type="region of interest" description="Disordered" evidence="1">
    <location>
        <begin position="391"/>
        <end position="413"/>
    </location>
</feature>
<organism evidence="2 3">
    <name type="scientific">Fusarium globosum</name>
    <dbReference type="NCBI Taxonomy" id="78864"/>
    <lineage>
        <taxon>Eukaryota</taxon>
        <taxon>Fungi</taxon>
        <taxon>Dikarya</taxon>
        <taxon>Ascomycota</taxon>
        <taxon>Pezizomycotina</taxon>
        <taxon>Sordariomycetes</taxon>
        <taxon>Hypocreomycetidae</taxon>
        <taxon>Hypocreales</taxon>
        <taxon>Nectriaceae</taxon>
        <taxon>Fusarium</taxon>
        <taxon>Fusarium fujikuroi species complex</taxon>
    </lineage>
</organism>
<feature type="compositionally biased region" description="Polar residues" evidence="1">
    <location>
        <begin position="665"/>
        <end position="679"/>
    </location>
</feature>
<dbReference type="EMBL" id="JAAQPF010000470">
    <property type="protein sequence ID" value="KAF5701943.1"/>
    <property type="molecule type" value="Genomic_DNA"/>
</dbReference>
<feature type="compositionally biased region" description="Polar residues" evidence="1">
    <location>
        <begin position="315"/>
        <end position="324"/>
    </location>
</feature>
<evidence type="ECO:0000313" key="3">
    <source>
        <dbReference type="Proteomes" id="UP000532311"/>
    </source>
</evidence>
<name>A0A8H5XXR8_9HYPO</name>
<feature type="region of interest" description="Disordered" evidence="1">
    <location>
        <begin position="170"/>
        <end position="215"/>
    </location>
</feature>
<gene>
    <name evidence="2" type="ORF">FGLOB1_9897</name>
</gene>
<feature type="region of interest" description="Disordered" evidence="1">
    <location>
        <begin position="305"/>
        <end position="325"/>
    </location>
</feature>
<dbReference type="Proteomes" id="UP000532311">
    <property type="component" value="Unassembled WGS sequence"/>
</dbReference>